<dbReference type="Pfam" id="PF00646">
    <property type="entry name" value="F-box"/>
    <property type="match status" value="1"/>
</dbReference>
<dbReference type="Gramene" id="OIT06072">
    <property type="protein sequence ID" value="OIT06072"/>
    <property type="gene ID" value="A4A49_38274"/>
</dbReference>
<evidence type="ECO:0000313" key="3">
    <source>
        <dbReference type="Proteomes" id="UP000187609"/>
    </source>
</evidence>
<dbReference type="SMART" id="SM00256">
    <property type="entry name" value="FBOX"/>
    <property type="match status" value="1"/>
</dbReference>
<dbReference type="CDD" id="cd22157">
    <property type="entry name" value="F-box_AtFBW1-like"/>
    <property type="match status" value="1"/>
</dbReference>
<dbReference type="EMBL" id="MJEQ01037184">
    <property type="protein sequence ID" value="OIT06072.1"/>
    <property type="molecule type" value="Genomic_DNA"/>
</dbReference>
<dbReference type="Proteomes" id="UP000187609">
    <property type="component" value="Unassembled WGS sequence"/>
</dbReference>
<dbReference type="GeneID" id="109222952"/>
<gene>
    <name evidence="2" type="primary">CPR30_0</name>
    <name evidence="2" type="ORF">A4A49_38274</name>
</gene>
<dbReference type="Pfam" id="PF08268">
    <property type="entry name" value="FBA_3"/>
    <property type="match status" value="1"/>
</dbReference>
<dbReference type="PANTHER" id="PTHR31672">
    <property type="entry name" value="BNACNNG10540D PROTEIN"/>
    <property type="match status" value="1"/>
</dbReference>
<accession>A0A1J6IZY5</accession>
<dbReference type="AlphaFoldDB" id="A0A1J6IZY5"/>
<dbReference type="STRING" id="49451.A0A1J6IZY5"/>
<sequence>MGIHIQKDEILMDILSRLPVKSLVRFKCVSESWNTLISEPYFKKKHLNHAKYQPNSQKLLFSQWSPKDKSFDFYCYSLSLVQLVKDIRKFDWPSSCNPADGIKVYCCCDGLFLIGIWSNRDFAQPSILLVWNPSTGESIVLPHSENSTSDDYDEKTTYGLGYDSTSDDYKVLRIDMYRYDKQILALKTGSWRKIDKTLGRTSISLLSTMECLTYVHGALHWLGWLSKLFVVSFNISNEMFGEIQLPEMMCLLPLNKFIVDVDVGLSVLGGMLCVYHNEINFNLWVIKDYGFKESWTKVFAIPNNGIYCIMPIYRFSDDEVLLNYRDWRTLTRIEYRIISDGSLGLINRIWPLDCNDIDAVTIDRKSTFQSVYTESLISPKLGH</sequence>
<evidence type="ECO:0000313" key="2">
    <source>
        <dbReference type="EMBL" id="OIT06072.1"/>
    </source>
</evidence>
<dbReference type="Gene3D" id="1.20.1280.50">
    <property type="match status" value="1"/>
</dbReference>
<comment type="caution">
    <text evidence="2">The sequence shown here is derived from an EMBL/GenBank/DDBJ whole genome shotgun (WGS) entry which is preliminary data.</text>
</comment>
<dbReference type="NCBIfam" id="TIGR01640">
    <property type="entry name" value="F_box_assoc_1"/>
    <property type="match status" value="1"/>
</dbReference>
<dbReference type="KEGG" id="nau:109222952"/>
<dbReference type="PANTHER" id="PTHR31672:SF13">
    <property type="entry name" value="F-BOX PROTEIN CPR30-LIKE"/>
    <property type="match status" value="1"/>
</dbReference>
<name>A0A1J6IZY5_NICAT</name>
<dbReference type="InterPro" id="IPR001810">
    <property type="entry name" value="F-box_dom"/>
</dbReference>
<dbReference type="InterPro" id="IPR036047">
    <property type="entry name" value="F-box-like_dom_sf"/>
</dbReference>
<evidence type="ECO:0000259" key="1">
    <source>
        <dbReference type="SMART" id="SM00256"/>
    </source>
</evidence>
<dbReference type="InterPro" id="IPR050796">
    <property type="entry name" value="SCF_F-box_component"/>
</dbReference>
<dbReference type="SUPFAM" id="SSF81383">
    <property type="entry name" value="F-box domain"/>
    <property type="match status" value="1"/>
</dbReference>
<reference evidence="2" key="1">
    <citation type="submission" date="2016-11" db="EMBL/GenBank/DDBJ databases">
        <title>The genome of Nicotiana attenuata.</title>
        <authorList>
            <person name="Xu S."/>
            <person name="Brockmoeller T."/>
            <person name="Gaquerel E."/>
            <person name="Navarro A."/>
            <person name="Kuhl H."/>
            <person name="Gase K."/>
            <person name="Ling Z."/>
            <person name="Zhou W."/>
            <person name="Kreitzer C."/>
            <person name="Stanke M."/>
            <person name="Tang H."/>
            <person name="Lyons E."/>
            <person name="Pandey P."/>
            <person name="Pandey S.P."/>
            <person name="Timmermann B."/>
            <person name="Baldwin I.T."/>
        </authorList>
    </citation>
    <scope>NUCLEOTIDE SEQUENCE [LARGE SCALE GENOMIC DNA]</scope>
    <source>
        <strain evidence="2">UT</strain>
    </source>
</reference>
<dbReference type="OMA" id="STMECLT"/>
<keyword evidence="3" id="KW-1185">Reference proteome</keyword>
<proteinExistence type="predicted"/>
<dbReference type="InterPro" id="IPR013187">
    <property type="entry name" value="F-box-assoc_dom_typ3"/>
</dbReference>
<organism evidence="2 3">
    <name type="scientific">Nicotiana attenuata</name>
    <name type="common">Coyote tobacco</name>
    <dbReference type="NCBI Taxonomy" id="49451"/>
    <lineage>
        <taxon>Eukaryota</taxon>
        <taxon>Viridiplantae</taxon>
        <taxon>Streptophyta</taxon>
        <taxon>Embryophyta</taxon>
        <taxon>Tracheophyta</taxon>
        <taxon>Spermatophyta</taxon>
        <taxon>Magnoliopsida</taxon>
        <taxon>eudicotyledons</taxon>
        <taxon>Gunneridae</taxon>
        <taxon>Pentapetalae</taxon>
        <taxon>asterids</taxon>
        <taxon>lamiids</taxon>
        <taxon>Solanales</taxon>
        <taxon>Solanaceae</taxon>
        <taxon>Nicotianoideae</taxon>
        <taxon>Nicotianeae</taxon>
        <taxon>Nicotiana</taxon>
    </lineage>
</organism>
<feature type="domain" description="F-box" evidence="1">
    <location>
        <begin position="8"/>
        <end position="46"/>
    </location>
</feature>
<protein>
    <submittedName>
        <fullName evidence="2">F-box protein cpr30</fullName>
    </submittedName>
</protein>
<dbReference type="OrthoDB" id="1305101at2759"/>
<dbReference type="InterPro" id="IPR017451">
    <property type="entry name" value="F-box-assoc_interact_dom"/>
</dbReference>